<dbReference type="GO" id="GO:0008270">
    <property type="term" value="F:zinc ion binding"/>
    <property type="evidence" value="ECO:0007669"/>
    <property type="project" value="InterPro"/>
</dbReference>
<dbReference type="KEGG" id="tps:THAPS_38071"/>
<keyword evidence="3" id="KW-1185">Reference proteome</keyword>
<organism evidence="2 3">
    <name type="scientific">Thalassiosira pseudonana</name>
    <name type="common">Marine diatom</name>
    <name type="synonym">Cyclotella nana</name>
    <dbReference type="NCBI Taxonomy" id="35128"/>
    <lineage>
        <taxon>Eukaryota</taxon>
        <taxon>Sar</taxon>
        <taxon>Stramenopiles</taxon>
        <taxon>Ochrophyta</taxon>
        <taxon>Bacillariophyta</taxon>
        <taxon>Coscinodiscophyceae</taxon>
        <taxon>Thalassiosirophycidae</taxon>
        <taxon>Thalassiosirales</taxon>
        <taxon>Thalassiosiraceae</taxon>
        <taxon>Thalassiosira</taxon>
    </lineage>
</organism>
<dbReference type="InterPro" id="IPR024884">
    <property type="entry name" value="NAPE-PLD"/>
</dbReference>
<reference evidence="2 3" key="2">
    <citation type="journal article" date="2008" name="Nature">
        <title>The Phaeodactylum genome reveals the evolutionary history of diatom genomes.</title>
        <authorList>
            <person name="Bowler C."/>
            <person name="Allen A.E."/>
            <person name="Badger J.H."/>
            <person name="Grimwood J."/>
            <person name="Jabbari K."/>
            <person name="Kuo A."/>
            <person name="Maheswari U."/>
            <person name="Martens C."/>
            <person name="Maumus F."/>
            <person name="Otillar R.P."/>
            <person name="Rayko E."/>
            <person name="Salamov A."/>
            <person name="Vandepoele K."/>
            <person name="Beszteri B."/>
            <person name="Gruber A."/>
            <person name="Heijde M."/>
            <person name="Katinka M."/>
            <person name="Mock T."/>
            <person name="Valentin K."/>
            <person name="Verret F."/>
            <person name="Berges J.A."/>
            <person name="Brownlee C."/>
            <person name="Cadoret J.P."/>
            <person name="Chiovitti A."/>
            <person name="Choi C.J."/>
            <person name="Coesel S."/>
            <person name="De Martino A."/>
            <person name="Detter J.C."/>
            <person name="Durkin C."/>
            <person name="Falciatore A."/>
            <person name="Fournet J."/>
            <person name="Haruta M."/>
            <person name="Huysman M.J."/>
            <person name="Jenkins B.D."/>
            <person name="Jiroutova K."/>
            <person name="Jorgensen R.E."/>
            <person name="Joubert Y."/>
            <person name="Kaplan A."/>
            <person name="Kroger N."/>
            <person name="Kroth P.G."/>
            <person name="La Roche J."/>
            <person name="Lindquist E."/>
            <person name="Lommer M."/>
            <person name="Martin-Jezequel V."/>
            <person name="Lopez P.J."/>
            <person name="Lucas S."/>
            <person name="Mangogna M."/>
            <person name="McGinnis K."/>
            <person name="Medlin L.K."/>
            <person name="Montsant A."/>
            <person name="Oudot-Le Secq M.P."/>
            <person name="Napoli C."/>
            <person name="Obornik M."/>
            <person name="Parker M.S."/>
            <person name="Petit J.L."/>
            <person name="Porcel B.M."/>
            <person name="Poulsen N."/>
            <person name="Robison M."/>
            <person name="Rychlewski L."/>
            <person name="Rynearson T.A."/>
            <person name="Schmutz J."/>
            <person name="Shapiro H."/>
            <person name="Siaut M."/>
            <person name="Stanley M."/>
            <person name="Sussman M.R."/>
            <person name="Taylor A.R."/>
            <person name="Vardi A."/>
            <person name="von Dassow P."/>
            <person name="Vyverman W."/>
            <person name="Willis A."/>
            <person name="Wyrwicz L.S."/>
            <person name="Rokhsar D.S."/>
            <person name="Weissenbach J."/>
            <person name="Armbrust E.V."/>
            <person name="Green B.R."/>
            <person name="Van de Peer Y."/>
            <person name="Grigoriev I.V."/>
        </authorList>
    </citation>
    <scope>NUCLEOTIDE SEQUENCE [LARGE SCALE GENOMIC DNA]</scope>
    <source>
        <strain evidence="2 3">CCMP1335</strain>
    </source>
</reference>
<name>B5YLU5_THAPS</name>
<sequence>MLNTNNQHSQETIQLTWIGHSTTIVHLPGNFIILTDPHFSNYAGPKRRNDPPAMGVADLPDMIDCVLISHDHMDHLDYWSILELIDSNKVKFWVVPLGIKSWLMDRAGVSPEDIVELEWWEGEQQCKRGDSNKHELVITCAPAQHWCSRSPFDRNRRLWCSWAVRATPSAAKSIETTTHSQPRSHSFYFAGDTGLPPEFPLHHQIGDRLGPFDLAAIPIGAYEPNWFMRESHCNPAEAVKIHQAVRARRSVAIHFDTFDLADEPREEPPQLLLKEV</sequence>
<dbReference type="InterPro" id="IPR001279">
    <property type="entry name" value="Metallo-B-lactamas"/>
</dbReference>
<dbReference type="GeneID" id="7444281"/>
<dbReference type="Pfam" id="PF12706">
    <property type="entry name" value="Lactamase_B_2"/>
    <property type="match status" value="1"/>
</dbReference>
<dbReference type="SUPFAM" id="SSF56281">
    <property type="entry name" value="Metallo-hydrolase/oxidoreductase"/>
    <property type="match status" value="1"/>
</dbReference>
<evidence type="ECO:0000313" key="3">
    <source>
        <dbReference type="Proteomes" id="UP000001449"/>
    </source>
</evidence>
<reference evidence="2 3" key="1">
    <citation type="journal article" date="2004" name="Science">
        <title>The genome of the diatom Thalassiosira pseudonana: ecology, evolution, and metabolism.</title>
        <authorList>
            <person name="Armbrust E.V."/>
            <person name="Berges J.A."/>
            <person name="Bowler C."/>
            <person name="Green B.R."/>
            <person name="Martinez D."/>
            <person name="Putnam N.H."/>
            <person name="Zhou S."/>
            <person name="Allen A.E."/>
            <person name="Apt K.E."/>
            <person name="Bechner M."/>
            <person name="Brzezinski M.A."/>
            <person name="Chaal B.K."/>
            <person name="Chiovitti A."/>
            <person name="Davis A.K."/>
            <person name="Demarest M.S."/>
            <person name="Detter J.C."/>
            <person name="Glavina T."/>
            <person name="Goodstein D."/>
            <person name="Hadi M.Z."/>
            <person name="Hellsten U."/>
            <person name="Hildebrand M."/>
            <person name="Jenkins B.D."/>
            <person name="Jurka J."/>
            <person name="Kapitonov V.V."/>
            <person name="Kroger N."/>
            <person name="Lau W.W."/>
            <person name="Lane T.W."/>
            <person name="Larimer F.W."/>
            <person name="Lippmeier J.C."/>
            <person name="Lucas S."/>
            <person name="Medina M."/>
            <person name="Montsant A."/>
            <person name="Obornik M."/>
            <person name="Parker M.S."/>
            <person name="Palenik B."/>
            <person name="Pazour G.J."/>
            <person name="Richardson P.M."/>
            <person name="Rynearson T.A."/>
            <person name="Saito M.A."/>
            <person name="Schwartz D.C."/>
            <person name="Thamatrakoln K."/>
            <person name="Valentin K."/>
            <person name="Vardi A."/>
            <person name="Wilkerson F.P."/>
            <person name="Rokhsar D.S."/>
        </authorList>
    </citation>
    <scope>NUCLEOTIDE SEQUENCE [LARGE SCALE GENOMIC DNA]</scope>
    <source>
        <strain evidence="2 3">CCMP1335</strain>
    </source>
</reference>
<dbReference type="PaxDb" id="35128-Thaps38071"/>
<dbReference type="EMBL" id="CP001159">
    <property type="protein sequence ID" value="ACI64137.1"/>
    <property type="molecule type" value="Genomic_DNA"/>
</dbReference>
<dbReference type="GO" id="GO:0070290">
    <property type="term" value="F:N-acylphosphatidylethanolamine-specific phospholipase D activity"/>
    <property type="evidence" value="ECO:0007669"/>
    <property type="project" value="InterPro"/>
</dbReference>
<dbReference type="AlphaFoldDB" id="B5YLU5"/>
<dbReference type="OMA" id="RMAPMHW"/>
<dbReference type="InterPro" id="IPR036866">
    <property type="entry name" value="RibonucZ/Hydroxyglut_hydro"/>
</dbReference>
<dbReference type="PANTHER" id="PTHR15032">
    <property type="entry name" value="N-ACYL-PHOSPHATIDYLETHANOLAMINE-HYDROLYZING PHOSPHOLIPASE D"/>
    <property type="match status" value="1"/>
</dbReference>
<accession>B5YLU5</accession>
<protein>
    <recommendedName>
        <fullName evidence="1">Metallo-beta-lactamase domain-containing protein</fullName>
    </recommendedName>
</protein>
<dbReference type="Proteomes" id="UP000001449">
    <property type="component" value="Chromosome 18"/>
</dbReference>
<dbReference type="PANTHER" id="PTHR15032:SF4">
    <property type="entry name" value="N-ACYL-PHOSPHATIDYLETHANOLAMINE-HYDROLYZING PHOSPHOLIPASE D"/>
    <property type="match status" value="1"/>
</dbReference>
<feature type="non-terminal residue" evidence="2">
    <location>
        <position position="276"/>
    </location>
</feature>
<dbReference type="GO" id="GO:0005737">
    <property type="term" value="C:cytoplasm"/>
    <property type="evidence" value="ECO:0000318"/>
    <property type="project" value="GO_Central"/>
</dbReference>
<dbReference type="eggNOG" id="KOG3798">
    <property type="taxonomic scope" value="Eukaryota"/>
</dbReference>
<evidence type="ECO:0000313" key="2">
    <source>
        <dbReference type="EMBL" id="ACI64137.1"/>
    </source>
</evidence>
<dbReference type="InParanoid" id="B5YLU5"/>
<feature type="domain" description="Metallo-beta-lactamase" evidence="1">
    <location>
        <begin position="33"/>
        <end position="255"/>
    </location>
</feature>
<dbReference type="HOGENOM" id="CLU_020884_1_1_1"/>
<evidence type="ECO:0000259" key="1">
    <source>
        <dbReference type="Pfam" id="PF12706"/>
    </source>
</evidence>
<proteinExistence type="predicted"/>
<dbReference type="RefSeq" id="XP_002295420.1">
    <property type="nucleotide sequence ID" value="XM_002295384.1"/>
</dbReference>
<dbReference type="Gene3D" id="3.60.15.10">
    <property type="entry name" value="Ribonuclease Z/Hydroxyacylglutathione hydrolase-like"/>
    <property type="match status" value="1"/>
</dbReference>
<gene>
    <name evidence="2" type="ORF">THAPS_38071</name>
</gene>
<dbReference type="FunCoup" id="B5YLU5">
    <property type="interactions" value="11"/>
</dbReference>
<dbReference type="PIRSF" id="PIRSF038896">
    <property type="entry name" value="NAPE-PLD"/>
    <property type="match status" value="1"/>
</dbReference>